<feature type="transmembrane region" description="Helical" evidence="1">
    <location>
        <begin position="213"/>
        <end position="237"/>
    </location>
</feature>
<feature type="transmembrane region" description="Helical" evidence="1">
    <location>
        <begin position="60"/>
        <end position="83"/>
    </location>
</feature>
<evidence type="ECO:0000256" key="1">
    <source>
        <dbReference type="SAM" id="Phobius"/>
    </source>
</evidence>
<accession>A0ABX8B8Y8</accession>
<feature type="transmembrane region" description="Helical" evidence="1">
    <location>
        <begin position="258"/>
        <end position="284"/>
    </location>
</feature>
<dbReference type="EMBL" id="CP072648">
    <property type="protein sequence ID" value="QUW02083.1"/>
    <property type="molecule type" value="Genomic_DNA"/>
</dbReference>
<evidence type="ECO:0000313" key="2">
    <source>
        <dbReference type="EMBL" id="QUW02083.1"/>
    </source>
</evidence>
<keyword evidence="1" id="KW-0812">Transmembrane</keyword>
<organism evidence="2 3">
    <name type="scientific">Chloracidobacterium validum</name>
    <dbReference type="NCBI Taxonomy" id="2821543"/>
    <lineage>
        <taxon>Bacteria</taxon>
        <taxon>Pseudomonadati</taxon>
        <taxon>Acidobacteriota</taxon>
        <taxon>Terriglobia</taxon>
        <taxon>Terriglobales</taxon>
        <taxon>Acidobacteriaceae</taxon>
        <taxon>Chloracidobacterium</taxon>
    </lineage>
</organism>
<sequence length="328" mass="35865">MPFTIELEKALSLRHLVLAVVIVRKLPVNVPSGLPDLVISMMFQTLLPDSLRRATANLKWAFLLTGVNLGLTLLALLPVVLWLDTVNGRSLFGERLLKPTLDIEWLVVALRIGKSAFPIRLAVASGLVWLVGALVATLLAGGIIASFVPQEVPRAFWADCRRYFLPLLVAGMATLALQALAGLVLAVGGTWLYASVTEGQTTPWRSDLMQWLWLGSGLLIFWSIRLVMDYVRLALVVHGPRRSWSGQIKAGLGLLVRYPVAAIGFYALTTGLWLVVVGGLTWLASSVAPLTWTTTAFLCLLGQLLVCLRYWVNLVFIAGGCRLLETMP</sequence>
<gene>
    <name evidence="2" type="ORF">J8C06_06840</name>
</gene>
<feature type="transmembrane region" description="Helical" evidence="1">
    <location>
        <begin position="127"/>
        <end position="148"/>
    </location>
</feature>
<keyword evidence="1" id="KW-0472">Membrane</keyword>
<proteinExistence type="predicted"/>
<feature type="transmembrane region" description="Helical" evidence="1">
    <location>
        <begin position="168"/>
        <end position="193"/>
    </location>
</feature>
<feature type="transmembrane region" description="Helical" evidence="1">
    <location>
        <begin position="290"/>
        <end position="312"/>
    </location>
</feature>
<evidence type="ECO:0000313" key="3">
    <source>
        <dbReference type="Proteomes" id="UP000676506"/>
    </source>
</evidence>
<keyword evidence="1" id="KW-1133">Transmembrane helix</keyword>
<keyword evidence="3" id="KW-1185">Reference proteome</keyword>
<dbReference type="RefSeq" id="WP_211427974.1">
    <property type="nucleotide sequence ID" value="NZ_CP072648.1"/>
</dbReference>
<reference evidence="2 3" key="1">
    <citation type="submission" date="2021-03" db="EMBL/GenBank/DDBJ databases">
        <title>Genomic and phenotypic characterization of Chloracidobacterium isolates provides evidence for multiple species.</title>
        <authorList>
            <person name="Saini M.K."/>
            <person name="Costas A.M.G."/>
            <person name="Tank M."/>
            <person name="Bryant D.A."/>
        </authorList>
    </citation>
    <scope>NUCLEOTIDE SEQUENCE [LARGE SCALE GENOMIC DNA]</scope>
    <source>
        <strain evidence="2 3">BV2-C</strain>
    </source>
</reference>
<protein>
    <submittedName>
        <fullName evidence="2">Uncharacterized protein</fullName>
    </submittedName>
</protein>
<dbReference type="Proteomes" id="UP000676506">
    <property type="component" value="Chromosome 1"/>
</dbReference>
<name>A0ABX8B8Y8_9BACT</name>